<sequence>MLLAGVLAGLAWWYFIGGRTISESDVRAFYAAESEAMRKLDAEAMCDMRDNEFVGKERITMSGRSSMGNYDKARFCENTSNNIGYVKRLMERSGKEVPIELKIDIKSIVIADDRKSATVEYVQRLLVEGEVGIKRKVVEELNKRNGTVRSLRVDSASEVYGRLGQR</sequence>
<evidence type="ECO:0000313" key="2">
    <source>
        <dbReference type="Proteomes" id="UP001597110"/>
    </source>
</evidence>
<comment type="caution">
    <text evidence="1">The sequence shown here is derived from an EMBL/GenBank/DDBJ whole genome shotgun (WGS) entry which is preliminary data.</text>
</comment>
<keyword evidence="2" id="KW-1185">Reference proteome</keyword>
<dbReference type="EMBL" id="JBHTIF010000003">
    <property type="protein sequence ID" value="MFD0726942.1"/>
    <property type="molecule type" value="Genomic_DNA"/>
</dbReference>
<organism evidence="1 2">
    <name type="scientific">Lysobacter brunescens</name>
    <dbReference type="NCBI Taxonomy" id="262323"/>
    <lineage>
        <taxon>Bacteria</taxon>
        <taxon>Pseudomonadati</taxon>
        <taxon>Pseudomonadota</taxon>
        <taxon>Gammaproteobacteria</taxon>
        <taxon>Lysobacterales</taxon>
        <taxon>Lysobacteraceae</taxon>
        <taxon>Lysobacter</taxon>
    </lineage>
</organism>
<proteinExistence type="predicted"/>
<dbReference type="RefSeq" id="WP_386825228.1">
    <property type="nucleotide sequence ID" value="NZ_JBHTIF010000003.1"/>
</dbReference>
<dbReference type="Proteomes" id="UP001597110">
    <property type="component" value="Unassembled WGS sequence"/>
</dbReference>
<evidence type="ECO:0000313" key="1">
    <source>
        <dbReference type="EMBL" id="MFD0726942.1"/>
    </source>
</evidence>
<name>A0ABW2YGS8_9GAMM</name>
<reference evidence="2" key="1">
    <citation type="journal article" date="2019" name="Int. J. Syst. Evol. Microbiol.">
        <title>The Global Catalogue of Microorganisms (GCM) 10K type strain sequencing project: providing services to taxonomists for standard genome sequencing and annotation.</title>
        <authorList>
            <consortium name="The Broad Institute Genomics Platform"/>
            <consortium name="The Broad Institute Genome Sequencing Center for Infectious Disease"/>
            <person name="Wu L."/>
            <person name="Ma J."/>
        </authorList>
    </citation>
    <scope>NUCLEOTIDE SEQUENCE [LARGE SCALE GENOMIC DNA]</scope>
    <source>
        <strain evidence="2">CCUG 55585</strain>
    </source>
</reference>
<gene>
    <name evidence="1" type="ORF">ACFQ0E_15195</name>
</gene>
<accession>A0ABW2YGS8</accession>
<protein>
    <submittedName>
        <fullName evidence="1">Uncharacterized protein</fullName>
    </submittedName>
</protein>